<dbReference type="Gene3D" id="2.60.40.10">
    <property type="entry name" value="Immunoglobulins"/>
    <property type="match status" value="1"/>
</dbReference>
<dbReference type="SUPFAM" id="SSF63829">
    <property type="entry name" value="Calcium-dependent phosphotriesterase"/>
    <property type="match status" value="1"/>
</dbReference>
<dbReference type="InterPro" id="IPR043128">
    <property type="entry name" value="Rev_trsase/Diguanyl_cyclase"/>
</dbReference>
<evidence type="ECO:0000256" key="5">
    <source>
        <dbReference type="SAM" id="SignalP"/>
    </source>
</evidence>
<sequence length="1016" mass="113436">MSAACRRTASPKAPCVRSWRSLACAWLVLTTCLAGPTGAREPLDVPAASPPTFTTFTPRDGLSDEIWSTVGQGSDGFVWAGSASSLSRFDGYRWQELADAPGRSLVRDMATDRQGRLWAIFEREGLARFDGKHWQRAGEARFHQRFSTVGEGHTLELWVAHNNGLARLDGDAWVEDPGNSTDRLGRAIAYERTSSIGGESREWLATADRGLWYRRSNDEPWRQYDHPALANLALTDLERVVDRGVESLWVVSYGGGIARLRGDQLRLWRAETGELPTEALYSAIATHDAHGEAQVWVASRAGLLRFRGERMDVFNRRHGLPSDAIRGIKLFRGADGVDALWLATEGGMARATLAASPWHTVSLHGVADNGSFGVLVETGETGKQRLWVGSSRDGLALLEDGAWRYFQEGPGMLAARSVRGLWQIPGDDGRQHLLLSQHGAPLIEISPALEFRRLRVPWPVQPENGASHITAREHDGRMEWWVATSHAGVYRLRDGEWTGYRFLGDQTHAVVHWLLPHTDAQGRDWLWAADSHGIARFDGERWERLNGDLQLPRDGFRSLAVFEQGGRDVLWGSSTHHGVIRLDVQDPLHPRRLPDDALPAPPDPTIYSTLRDSQGRIYVCTNNGVQQLTPRADGGWDERVFRRRDGLVHDECNTNSQFIDRHDRYWVGTLGGLSMYDPNLSLPGHDPRPKPLHLTSLRVAGKDWPLPDADDVRLPAGQRELRIEYSLLTGMRERESLYRSQMIGLETEPGPWTSQRDRTFSQLPPGEYRLRVQARDYAGIDAAPLELGIVVPPRWWQQTWLQALVFALLVILAVTVVSLYNRGLRKRQRQLSREVDERTADLNTANERLTELSYLDPLTGIANRRRLVEAMKDAMLRAFEQDKPLGLIVADVDHFKQYNDRFGHLAGDAALRAIASAMGSAMREQDLVARFGGEEFACLMIDADLATVRRVAERMRLLVEALPPRALGNDSQTLTISAGVVSAIPADGQSPEDLLHIADQALYEAKASGRNRVCTA</sequence>
<dbReference type="InterPro" id="IPR013783">
    <property type="entry name" value="Ig-like_fold"/>
</dbReference>
<dbReference type="InterPro" id="IPR015943">
    <property type="entry name" value="WD40/YVTN_repeat-like_dom_sf"/>
</dbReference>
<dbReference type="PANTHER" id="PTHR45138:SF9">
    <property type="entry name" value="DIGUANYLATE CYCLASE DGCM-RELATED"/>
    <property type="match status" value="1"/>
</dbReference>
<keyword evidence="4" id="KW-0812">Transmembrane</keyword>
<dbReference type="InterPro" id="IPR000160">
    <property type="entry name" value="GGDEF_dom"/>
</dbReference>
<evidence type="ECO:0000259" key="6">
    <source>
        <dbReference type="PROSITE" id="PS50887"/>
    </source>
</evidence>
<feature type="chain" id="PRO_5001826387" description="diguanylate cyclase" evidence="5">
    <location>
        <begin position="35"/>
        <end position="1016"/>
    </location>
</feature>
<dbReference type="GO" id="GO:0005886">
    <property type="term" value="C:plasma membrane"/>
    <property type="evidence" value="ECO:0007669"/>
    <property type="project" value="TreeGrafter"/>
</dbReference>
<proteinExistence type="predicted"/>
<dbReference type="SUPFAM" id="SSF55073">
    <property type="entry name" value="Nucleotide cyclase"/>
    <property type="match status" value="1"/>
</dbReference>
<dbReference type="AlphaFoldDB" id="A0A087MLI5"/>
<evidence type="ECO:0000256" key="3">
    <source>
        <dbReference type="ARBA" id="ARBA00034247"/>
    </source>
</evidence>
<dbReference type="EMBL" id="AVCJ01000001">
    <property type="protein sequence ID" value="KFL37738.1"/>
    <property type="molecule type" value="Genomic_DNA"/>
</dbReference>
<evidence type="ECO:0000313" key="8">
    <source>
        <dbReference type="Proteomes" id="UP000029085"/>
    </source>
</evidence>
<dbReference type="GO" id="GO:0043709">
    <property type="term" value="P:cell adhesion involved in single-species biofilm formation"/>
    <property type="evidence" value="ECO:0007669"/>
    <property type="project" value="TreeGrafter"/>
</dbReference>
<reference evidence="8" key="1">
    <citation type="submission" date="2013-08" db="EMBL/GenBank/DDBJ databases">
        <title>Genome sequencing of Arenimonas donghaensis.</title>
        <authorList>
            <person name="Chen F."/>
            <person name="Wang G."/>
        </authorList>
    </citation>
    <scope>NUCLEOTIDE SEQUENCE [LARGE SCALE GENOMIC DNA]</scope>
    <source>
        <strain evidence="8">HO3-R19</strain>
    </source>
</reference>
<evidence type="ECO:0000256" key="4">
    <source>
        <dbReference type="SAM" id="Phobius"/>
    </source>
</evidence>
<dbReference type="InterPro" id="IPR029787">
    <property type="entry name" value="Nucleotide_cyclase"/>
</dbReference>
<keyword evidence="4" id="KW-0472">Membrane</keyword>
<dbReference type="GO" id="GO:1902201">
    <property type="term" value="P:negative regulation of bacterial-type flagellum-dependent cell motility"/>
    <property type="evidence" value="ECO:0007669"/>
    <property type="project" value="TreeGrafter"/>
</dbReference>
<name>A0A087MLI5_9GAMM</name>
<dbReference type="Gene3D" id="2.130.10.10">
    <property type="entry name" value="YVTN repeat-like/Quinoprotein amine dehydrogenase"/>
    <property type="match status" value="3"/>
</dbReference>
<dbReference type="CDD" id="cd01949">
    <property type="entry name" value="GGDEF"/>
    <property type="match status" value="1"/>
</dbReference>
<organism evidence="7 8">
    <name type="scientific">Arenimonas donghaensis DSM 18148 = HO3-R19</name>
    <dbReference type="NCBI Taxonomy" id="1121014"/>
    <lineage>
        <taxon>Bacteria</taxon>
        <taxon>Pseudomonadati</taxon>
        <taxon>Pseudomonadota</taxon>
        <taxon>Gammaproteobacteria</taxon>
        <taxon>Lysobacterales</taxon>
        <taxon>Lysobacteraceae</taxon>
        <taxon>Arenimonas</taxon>
    </lineage>
</organism>
<reference evidence="7 8" key="2">
    <citation type="journal article" date="2015" name="Stand. Genomic Sci.">
        <title>High quality draft genomic sequence of Arenimonas donghaensis DSM 18148(T).</title>
        <authorList>
            <person name="Chen F."/>
            <person name="Wang H."/>
            <person name="Cao Y."/>
            <person name="Li X."/>
            <person name="Wang G."/>
        </authorList>
    </citation>
    <scope>NUCLEOTIDE SEQUENCE [LARGE SCALE GENOMIC DNA]</scope>
    <source>
        <strain evidence="7 8">HO3-R19</strain>
    </source>
</reference>
<evidence type="ECO:0000313" key="7">
    <source>
        <dbReference type="EMBL" id="KFL37738.1"/>
    </source>
</evidence>
<dbReference type="NCBIfam" id="TIGR00254">
    <property type="entry name" value="GGDEF"/>
    <property type="match status" value="1"/>
</dbReference>
<gene>
    <name evidence="7" type="ORF">N788_00785</name>
</gene>
<keyword evidence="4" id="KW-1133">Transmembrane helix</keyword>
<dbReference type="EC" id="2.7.7.65" evidence="2"/>
<protein>
    <recommendedName>
        <fullName evidence="2">diguanylate cyclase</fullName>
        <ecNumber evidence="2">2.7.7.65</ecNumber>
    </recommendedName>
</protein>
<keyword evidence="5" id="KW-0732">Signal</keyword>
<evidence type="ECO:0000256" key="1">
    <source>
        <dbReference type="ARBA" id="ARBA00001946"/>
    </source>
</evidence>
<dbReference type="PATRIC" id="fig|1121014.3.peg.150"/>
<dbReference type="PROSITE" id="PS50887">
    <property type="entry name" value="GGDEF"/>
    <property type="match status" value="1"/>
</dbReference>
<dbReference type="FunFam" id="3.30.70.270:FF:000001">
    <property type="entry name" value="Diguanylate cyclase domain protein"/>
    <property type="match status" value="1"/>
</dbReference>
<feature type="domain" description="GGDEF" evidence="6">
    <location>
        <begin position="883"/>
        <end position="1016"/>
    </location>
</feature>
<feature type="signal peptide" evidence="5">
    <location>
        <begin position="1"/>
        <end position="34"/>
    </location>
</feature>
<accession>A0A087MLI5</accession>
<keyword evidence="8" id="KW-1185">Reference proteome</keyword>
<dbReference type="InterPro" id="IPR050469">
    <property type="entry name" value="Diguanylate_Cyclase"/>
</dbReference>
<dbReference type="Proteomes" id="UP000029085">
    <property type="component" value="Unassembled WGS sequence"/>
</dbReference>
<dbReference type="Pfam" id="PF00990">
    <property type="entry name" value="GGDEF"/>
    <property type="match status" value="1"/>
</dbReference>
<comment type="caution">
    <text evidence="7">The sequence shown here is derived from an EMBL/GenBank/DDBJ whole genome shotgun (WGS) entry which is preliminary data.</text>
</comment>
<dbReference type="Gene3D" id="3.30.70.270">
    <property type="match status" value="1"/>
</dbReference>
<dbReference type="SMART" id="SM00267">
    <property type="entry name" value="GGDEF"/>
    <property type="match status" value="1"/>
</dbReference>
<dbReference type="GO" id="GO:0052621">
    <property type="term" value="F:diguanylate cyclase activity"/>
    <property type="evidence" value="ECO:0007669"/>
    <property type="project" value="UniProtKB-EC"/>
</dbReference>
<feature type="transmembrane region" description="Helical" evidence="4">
    <location>
        <begin position="800"/>
        <end position="820"/>
    </location>
</feature>
<comment type="cofactor">
    <cofactor evidence="1">
        <name>Mg(2+)</name>
        <dbReference type="ChEBI" id="CHEBI:18420"/>
    </cofactor>
</comment>
<comment type="catalytic activity">
    <reaction evidence="3">
        <text>2 GTP = 3',3'-c-di-GMP + 2 diphosphate</text>
        <dbReference type="Rhea" id="RHEA:24898"/>
        <dbReference type="ChEBI" id="CHEBI:33019"/>
        <dbReference type="ChEBI" id="CHEBI:37565"/>
        <dbReference type="ChEBI" id="CHEBI:58805"/>
        <dbReference type="EC" id="2.7.7.65"/>
    </reaction>
</comment>
<dbReference type="STRING" id="1121014.N788_00785"/>
<evidence type="ECO:0000256" key="2">
    <source>
        <dbReference type="ARBA" id="ARBA00012528"/>
    </source>
</evidence>
<dbReference type="PANTHER" id="PTHR45138">
    <property type="entry name" value="REGULATORY COMPONENTS OF SENSORY TRANSDUCTION SYSTEM"/>
    <property type="match status" value="1"/>
</dbReference>